<dbReference type="PROSITE" id="PS50862">
    <property type="entry name" value="AA_TRNA_LIGASE_II"/>
    <property type="match status" value="1"/>
</dbReference>
<comment type="catalytic activity">
    <reaction evidence="12">
        <text>tRNA(Asn) + L-asparagine + ATP = L-asparaginyl-tRNA(Asn) + AMP + diphosphate + H(+)</text>
        <dbReference type="Rhea" id="RHEA:11180"/>
        <dbReference type="Rhea" id="RHEA-COMP:9659"/>
        <dbReference type="Rhea" id="RHEA-COMP:9674"/>
        <dbReference type="ChEBI" id="CHEBI:15378"/>
        <dbReference type="ChEBI" id="CHEBI:30616"/>
        <dbReference type="ChEBI" id="CHEBI:33019"/>
        <dbReference type="ChEBI" id="CHEBI:58048"/>
        <dbReference type="ChEBI" id="CHEBI:78442"/>
        <dbReference type="ChEBI" id="CHEBI:78515"/>
        <dbReference type="ChEBI" id="CHEBI:456215"/>
        <dbReference type="EC" id="6.1.1.22"/>
    </reaction>
</comment>
<dbReference type="SUPFAM" id="SSF50249">
    <property type="entry name" value="Nucleic acid-binding proteins"/>
    <property type="match status" value="1"/>
</dbReference>
<dbReference type="GO" id="GO:0004816">
    <property type="term" value="F:asparagine-tRNA ligase activity"/>
    <property type="evidence" value="ECO:0007669"/>
    <property type="project" value="UniProtKB-EC"/>
</dbReference>
<dbReference type="InterPro" id="IPR006195">
    <property type="entry name" value="aa-tRNA-synth_II"/>
</dbReference>
<dbReference type="InterPro" id="IPR002312">
    <property type="entry name" value="Asp/Asn-tRNA-synth_IIb"/>
</dbReference>
<dbReference type="EMBL" id="JBBPFD010000015">
    <property type="protein sequence ID" value="KAK7895744.1"/>
    <property type="molecule type" value="Genomic_DNA"/>
</dbReference>
<dbReference type="PANTHER" id="PTHR22594:SF16">
    <property type="entry name" value="ASPARAGINE--TRNA LIGASE, CYTOPLASMIC"/>
    <property type="match status" value="1"/>
</dbReference>
<feature type="compositionally biased region" description="Polar residues" evidence="13">
    <location>
        <begin position="552"/>
        <end position="562"/>
    </location>
</feature>
<comment type="subcellular location">
    <subcellularLocation>
        <location evidence="1">Cytoplasm</location>
    </subcellularLocation>
</comment>
<dbReference type="AlphaFoldDB" id="A0AAW0NJP1"/>
<evidence type="ECO:0000256" key="7">
    <source>
        <dbReference type="ARBA" id="ARBA00022840"/>
    </source>
</evidence>
<dbReference type="InterPro" id="IPR045864">
    <property type="entry name" value="aa-tRNA-synth_II/BPL/LPL"/>
</dbReference>
<feature type="compositionally biased region" description="Low complexity" evidence="13">
    <location>
        <begin position="564"/>
        <end position="690"/>
    </location>
</feature>
<dbReference type="EC" id="6.1.1.22" evidence="3"/>
<dbReference type="InterPro" id="IPR048952">
    <property type="entry name" value="AsnRS_N"/>
</dbReference>
<dbReference type="PANTHER" id="PTHR22594">
    <property type="entry name" value="ASPARTYL/LYSYL-TRNA SYNTHETASE"/>
    <property type="match status" value="1"/>
</dbReference>
<feature type="domain" description="Aminoacyl-transfer RNA synthetases class-II family profile" evidence="14">
    <location>
        <begin position="1"/>
        <end position="440"/>
    </location>
</feature>
<keyword evidence="8" id="KW-0648">Protein biosynthesis</keyword>
<dbReference type="InterPro" id="IPR004364">
    <property type="entry name" value="Aa-tRNA-synt_II"/>
</dbReference>
<organism evidence="15 16">
    <name type="scientific">Mugilogobius chulae</name>
    <name type="common">yellowstripe goby</name>
    <dbReference type="NCBI Taxonomy" id="88201"/>
    <lineage>
        <taxon>Eukaryota</taxon>
        <taxon>Metazoa</taxon>
        <taxon>Chordata</taxon>
        <taxon>Craniata</taxon>
        <taxon>Vertebrata</taxon>
        <taxon>Euteleostomi</taxon>
        <taxon>Actinopterygii</taxon>
        <taxon>Neopterygii</taxon>
        <taxon>Teleostei</taxon>
        <taxon>Neoteleostei</taxon>
        <taxon>Acanthomorphata</taxon>
        <taxon>Gobiaria</taxon>
        <taxon>Gobiiformes</taxon>
        <taxon>Gobioidei</taxon>
        <taxon>Gobiidae</taxon>
        <taxon>Gobionellinae</taxon>
        <taxon>Mugilogobius</taxon>
    </lineage>
</organism>
<keyword evidence="6" id="KW-0547">Nucleotide-binding</keyword>
<evidence type="ECO:0000313" key="16">
    <source>
        <dbReference type="Proteomes" id="UP001460270"/>
    </source>
</evidence>
<protein>
    <recommendedName>
        <fullName evidence="11">Asparagine--tRNA ligase, cytoplasmic</fullName>
        <ecNumber evidence="3">6.1.1.22</ecNumber>
    </recommendedName>
    <alternativeName>
        <fullName evidence="10">Asparaginyl-tRNA synthetase</fullName>
    </alternativeName>
</protein>
<keyword evidence="7" id="KW-0067">ATP-binding</keyword>
<evidence type="ECO:0000259" key="14">
    <source>
        <dbReference type="PROSITE" id="PS50862"/>
    </source>
</evidence>
<dbReference type="Pfam" id="PF20917">
    <property type="entry name" value="AsnRS_N"/>
    <property type="match status" value="1"/>
</dbReference>
<evidence type="ECO:0000256" key="1">
    <source>
        <dbReference type="ARBA" id="ARBA00004496"/>
    </source>
</evidence>
<keyword evidence="4" id="KW-0963">Cytoplasm</keyword>
<dbReference type="Pfam" id="PF00152">
    <property type="entry name" value="tRNA-synt_2"/>
    <property type="match status" value="1"/>
</dbReference>
<dbReference type="SUPFAM" id="SSF55681">
    <property type="entry name" value="Class II aaRS and biotin synthetases"/>
    <property type="match status" value="1"/>
</dbReference>
<dbReference type="CDD" id="cd04323">
    <property type="entry name" value="AsnRS_cyto_like_N"/>
    <property type="match status" value="1"/>
</dbReference>
<comment type="similarity">
    <text evidence="2">Belongs to the class-II aminoacyl-tRNA synthetase family.</text>
</comment>
<evidence type="ECO:0000256" key="3">
    <source>
        <dbReference type="ARBA" id="ARBA00012816"/>
    </source>
</evidence>
<feature type="compositionally biased region" description="Basic and acidic residues" evidence="13">
    <location>
        <begin position="90"/>
        <end position="113"/>
    </location>
</feature>
<feature type="region of interest" description="Disordered" evidence="13">
    <location>
        <begin position="552"/>
        <end position="690"/>
    </location>
</feature>
<feature type="region of interest" description="Disordered" evidence="13">
    <location>
        <begin position="1"/>
        <end position="44"/>
    </location>
</feature>
<evidence type="ECO:0000256" key="2">
    <source>
        <dbReference type="ARBA" id="ARBA00008226"/>
    </source>
</evidence>
<keyword evidence="9" id="KW-0030">Aminoacyl-tRNA synthetase</keyword>
<dbReference type="Gene3D" id="3.30.1910.20">
    <property type="entry name" value="asparaginyl-tRNA synthetase, N-terminal domain"/>
    <property type="match status" value="1"/>
</dbReference>
<evidence type="ECO:0000256" key="12">
    <source>
        <dbReference type="ARBA" id="ARBA00047844"/>
    </source>
</evidence>
<keyword evidence="16" id="KW-1185">Reference proteome</keyword>
<sequence length="690" mass="79867">MWKPLAQEKKVPKKNQTSTELNTRELYVSDKCGSDQEGDGTEHKPFKTTLKALLFTGKEPFPTIYVDSQKEGERWAVISKTQMKNAKKAFNREQAKSDAKEKKEAEDSERREKNLEEAKKITIEKDPSLPQPHTVKIHQLEEKRGSRVKVFGWVHRLRRQGKNLMLLVLRDGTGFLQCVLSDKLCQCYNGLVLSTESTVALYGTVTAVPEGNRYTHMHRFAPGGHELHCDFWELIGLAPAGLNNRHMLIRGENVSKILRVRSSVTQCFRDHFFSRGYYEDFKPPKRPFRRMNYSEAIEWLREHDVKKDDGSYYEFGEDIPEAPERLMTDSINETILLCRFPAEIKSFYMQRCSDDRRLTESVDVLMPNVGEIVGGSMRIWDSEELLEGYKREGIDPTPYYWYTDQRKYGTCPHGGYGLGLERFLTWLLNRHHIRDVCLYPRFIQRCGREAASAHTHPHTASVLTEATVWRRHIRDTHLYPRFIQRCPAQHTHLYTHLYTHLLALVPPIPQEYCTKHHCLCLNFLHRHQSSSCFYLSIIRTWFCCLKPTTKQPTTTNHNQPTINPQPSHIQPQPSHIQPQPSHIQPQPTHNHPTSNHNHPISNHNHPTSNHNHPTSNHNHPISNHKQPTSNHNHPTSNHNQPTSNHNHPTSNHNQPTTIPHPTTTIPYPTTTIPHPTTTIHIQPQPSHIQP</sequence>
<evidence type="ECO:0000256" key="6">
    <source>
        <dbReference type="ARBA" id="ARBA00022741"/>
    </source>
</evidence>
<proteinExistence type="inferred from homology"/>
<dbReference type="Gene3D" id="2.40.50.140">
    <property type="entry name" value="Nucleic acid-binding proteins"/>
    <property type="match status" value="1"/>
</dbReference>
<evidence type="ECO:0000256" key="5">
    <source>
        <dbReference type="ARBA" id="ARBA00022598"/>
    </source>
</evidence>
<evidence type="ECO:0000313" key="15">
    <source>
        <dbReference type="EMBL" id="KAK7895744.1"/>
    </source>
</evidence>
<dbReference type="Proteomes" id="UP001460270">
    <property type="component" value="Unassembled WGS sequence"/>
</dbReference>
<dbReference type="GO" id="GO:0003676">
    <property type="term" value="F:nucleic acid binding"/>
    <property type="evidence" value="ECO:0007669"/>
    <property type="project" value="InterPro"/>
</dbReference>
<dbReference type="PRINTS" id="PR01042">
    <property type="entry name" value="TRNASYNTHASP"/>
</dbReference>
<name>A0AAW0NJP1_9GOBI</name>
<dbReference type="GO" id="GO:0006421">
    <property type="term" value="P:asparaginyl-tRNA aminoacylation"/>
    <property type="evidence" value="ECO:0007669"/>
    <property type="project" value="TreeGrafter"/>
</dbReference>
<dbReference type="FunFam" id="2.40.50.140:FF:000151">
    <property type="entry name" value="Asparagine--tRNA ligase, cytoplasmic"/>
    <property type="match status" value="1"/>
</dbReference>
<evidence type="ECO:0000256" key="8">
    <source>
        <dbReference type="ARBA" id="ARBA00022917"/>
    </source>
</evidence>
<keyword evidence="5" id="KW-0436">Ligase</keyword>
<gene>
    <name evidence="15" type="ORF">WMY93_021069</name>
</gene>
<reference evidence="16" key="1">
    <citation type="submission" date="2024-04" db="EMBL/GenBank/DDBJ databases">
        <title>Salinicola lusitanus LLJ914,a marine bacterium isolated from the Okinawa Trough.</title>
        <authorList>
            <person name="Li J."/>
        </authorList>
    </citation>
    <scope>NUCLEOTIDE SEQUENCE [LARGE SCALE GENOMIC DNA]</scope>
</reference>
<accession>A0AAW0NJP1</accession>
<dbReference type="GO" id="GO:0005737">
    <property type="term" value="C:cytoplasm"/>
    <property type="evidence" value="ECO:0007669"/>
    <property type="project" value="UniProtKB-SubCell"/>
</dbReference>
<dbReference type="Gene3D" id="3.30.930.10">
    <property type="entry name" value="Bira Bifunctional Protein, Domain 2"/>
    <property type="match status" value="1"/>
</dbReference>
<evidence type="ECO:0000256" key="4">
    <source>
        <dbReference type="ARBA" id="ARBA00022490"/>
    </source>
</evidence>
<feature type="compositionally biased region" description="Basic and acidic residues" evidence="13">
    <location>
        <begin position="1"/>
        <end position="10"/>
    </location>
</feature>
<feature type="region of interest" description="Disordered" evidence="13">
    <location>
        <begin position="87"/>
        <end position="113"/>
    </location>
</feature>
<dbReference type="GO" id="GO:0005524">
    <property type="term" value="F:ATP binding"/>
    <property type="evidence" value="ECO:0007669"/>
    <property type="project" value="UniProtKB-KW"/>
</dbReference>
<comment type="caution">
    <text evidence="15">The sequence shown here is derived from an EMBL/GenBank/DDBJ whole genome shotgun (WGS) entry which is preliminary data.</text>
</comment>
<evidence type="ECO:0000256" key="13">
    <source>
        <dbReference type="SAM" id="MobiDB-lite"/>
    </source>
</evidence>
<evidence type="ECO:0000256" key="11">
    <source>
        <dbReference type="ARBA" id="ARBA00039867"/>
    </source>
</evidence>
<dbReference type="InterPro" id="IPR012340">
    <property type="entry name" value="NA-bd_OB-fold"/>
</dbReference>
<dbReference type="Pfam" id="PF01336">
    <property type="entry name" value="tRNA_anti-codon"/>
    <property type="match status" value="1"/>
</dbReference>
<dbReference type="InterPro" id="IPR004365">
    <property type="entry name" value="NA-bd_OB_tRNA"/>
</dbReference>
<evidence type="ECO:0000256" key="10">
    <source>
        <dbReference type="ARBA" id="ARBA00029886"/>
    </source>
</evidence>
<evidence type="ECO:0000256" key="9">
    <source>
        <dbReference type="ARBA" id="ARBA00023146"/>
    </source>
</evidence>